<dbReference type="EMBL" id="LDTE01000063">
    <property type="protein sequence ID" value="KTT98696.1"/>
    <property type="molecule type" value="Genomic_DNA"/>
</dbReference>
<evidence type="ECO:0008006" key="3">
    <source>
        <dbReference type="Google" id="ProtNLM"/>
    </source>
</evidence>
<protein>
    <recommendedName>
        <fullName evidence="3">Phage tail protein</fullName>
    </recommendedName>
</protein>
<organism evidence="1 2">
    <name type="scientific">Sphingomonas sanguinis</name>
    <dbReference type="NCBI Taxonomy" id="33051"/>
    <lineage>
        <taxon>Bacteria</taxon>
        <taxon>Pseudomonadati</taxon>
        <taxon>Pseudomonadota</taxon>
        <taxon>Alphaproteobacteria</taxon>
        <taxon>Sphingomonadales</taxon>
        <taxon>Sphingomonadaceae</taxon>
        <taxon>Sphingomonas</taxon>
    </lineage>
</organism>
<gene>
    <name evidence="1" type="ORF">SB4_10635</name>
</gene>
<dbReference type="AlphaFoldDB" id="A0A147ITC4"/>
<dbReference type="OrthoDB" id="7577326at2"/>
<dbReference type="PATRIC" id="fig|33051.4.peg.2879"/>
<evidence type="ECO:0000313" key="2">
    <source>
        <dbReference type="Proteomes" id="UP000074072"/>
    </source>
</evidence>
<evidence type="ECO:0000313" key="1">
    <source>
        <dbReference type="EMBL" id="KTT98696.1"/>
    </source>
</evidence>
<proteinExistence type="predicted"/>
<accession>A0A147ITC4</accession>
<name>A0A147ITC4_9SPHN</name>
<dbReference type="RefSeq" id="WP_056437615.1">
    <property type="nucleotide sequence ID" value="NZ_JBBCQK010000016.1"/>
</dbReference>
<dbReference type="Proteomes" id="UP000074072">
    <property type="component" value="Unassembled WGS sequence"/>
</dbReference>
<reference evidence="1 2" key="1">
    <citation type="journal article" date="2016" name="Front. Microbiol.">
        <title>Genomic Resource of Rice Seed Associated Bacteria.</title>
        <authorList>
            <person name="Midha S."/>
            <person name="Bansal K."/>
            <person name="Sharma S."/>
            <person name="Kumar N."/>
            <person name="Patil P.P."/>
            <person name="Chaudhry V."/>
            <person name="Patil P.B."/>
        </authorList>
    </citation>
    <scope>NUCLEOTIDE SEQUENCE [LARGE SCALE GENOMIC DNA]</scope>
    <source>
        <strain evidence="1 2">SB4</strain>
    </source>
</reference>
<dbReference type="Gene3D" id="4.10.410.40">
    <property type="match status" value="1"/>
</dbReference>
<sequence>MAKNVLPSQGTTISIKTGSTYTKISGVTDFSGIGSGAASIIDVTDLDSVAKEKQMGIPDEGSIKISVNYIVADAGQVACDTARTAGTLASFKVVASGTQWTFDAFVPSFEKSGGVDKQWTGAITLEVSGPVTKGTAA</sequence>
<comment type="caution">
    <text evidence="1">The sequence shown here is derived from an EMBL/GenBank/DDBJ whole genome shotgun (WGS) entry which is preliminary data.</text>
</comment>